<dbReference type="Proteomes" id="UP001062846">
    <property type="component" value="Chromosome 4"/>
</dbReference>
<sequence>MDELVMLPLKVGEVAESRCFQTGFRGAWFRCKIKEICWRKGHIVFALEYFDFPDEKIGCTRIYQVPPVIKMSKEKKRQLMVRPRYPPICHESQLLCAEAISEETVVINGAWKVGDLVDWWNAGAQWSGRVAQILSNDRVQIELPPPPVGEGSCYEVSCIDLRPSLDWSPDYGWSVPTSKEGEDVICARIIKPENQGKNSSSLYICSLKFEDIHAATGLPKLEIDAMDEGIKDVQATHVSSSDASFSSQISSNSLPQTYSSADENTGLGIGDSTIGKTSSSASFSTSYVRDTSTENAALPAEEDQSYCIGPSMKMRTSDNISLNAVNADTLEASIIDLEELVNKVKWLKGILELGAPLSNAGRPPWKFMENT</sequence>
<name>A0ACC0P6F1_RHOML</name>
<evidence type="ECO:0000313" key="1">
    <source>
        <dbReference type="EMBL" id="KAI8561045.1"/>
    </source>
</evidence>
<evidence type="ECO:0000313" key="2">
    <source>
        <dbReference type="Proteomes" id="UP001062846"/>
    </source>
</evidence>
<dbReference type="EMBL" id="CM046391">
    <property type="protein sequence ID" value="KAI8561045.1"/>
    <property type="molecule type" value="Genomic_DNA"/>
</dbReference>
<accession>A0ACC0P6F1</accession>
<gene>
    <name evidence="1" type="ORF">RHMOL_Rhmol04G0305600</name>
</gene>
<comment type="caution">
    <text evidence="1">The sequence shown here is derived from an EMBL/GenBank/DDBJ whole genome shotgun (WGS) entry which is preliminary data.</text>
</comment>
<organism evidence="1 2">
    <name type="scientific">Rhododendron molle</name>
    <name type="common">Chinese azalea</name>
    <name type="synonym">Azalea mollis</name>
    <dbReference type="NCBI Taxonomy" id="49168"/>
    <lineage>
        <taxon>Eukaryota</taxon>
        <taxon>Viridiplantae</taxon>
        <taxon>Streptophyta</taxon>
        <taxon>Embryophyta</taxon>
        <taxon>Tracheophyta</taxon>
        <taxon>Spermatophyta</taxon>
        <taxon>Magnoliopsida</taxon>
        <taxon>eudicotyledons</taxon>
        <taxon>Gunneridae</taxon>
        <taxon>Pentapetalae</taxon>
        <taxon>asterids</taxon>
        <taxon>Ericales</taxon>
        <taxon>Ericaceae</taxon>
        <taxon>Ericoideae</taxon>
        <taxon>Rhodoreae</taxon>
        <taxon>Rhododendron</taxon>
    </lineage>
</organism>
<reference evidence="1" key="1">
    <citation type="submission" date="2022-02" db="EMBL/GenBank/DDBJ databases">
        <title>Plant Genome Project.</title>
        <authorList>
            <person name="Zhang R.-G."/>
        </authorList>
    </citation>
    <scope>NUCLEOTIDE SEQUENCE</scope>
    <source>
        <strain evidence="1">AT1</strain>
    </source>
</reference>
<proteinExistence type="predicted"/>
<keyword evidence="2" id="KW-1185">Reference proteome</keyword>
<protein>
    <submittedName>
        <fullName evidence="1">Uncharacterized protein</fullName>
    </submittedName>
</protein>